<evidence type="ECO:0000256" key="1">
    <source>
        <dbReference type="SAM" id="MobiDB-lite"/>
    </source>
</evidence>
<dbReference type="Proteomes" id="UP000064967">
    <property type="component" value="Chromosome"/>
</dbReference>
<reference evidence="3 4" key="1">
    <citation type="submission" date="2015-08" db="EMBL/GenBank/DDBJ databases">
        <authorList>
            <person name="Babu N.S."/>
            <person name="Beckwith C.J."/>
            <person name="Beseler K.G."/>
            <person name="Brison A."/>
            <person name="Carone J.V."/>
            <person name="Caskin T.P."/>
            <person name="Diamond M."/>
            <person name="Durham M.E."/>
            <person name="Foxe J.M."/>
            <person name="Go M."/>
            <person name="Henderson B.A."/>
            <person name="Jones I.B."/>
            <person name="McGettigan J.A."/>
            <person name="Micheletti S.J."/>
            <person name="Nasrallah M.E."/>
            <person name="Ortiz D."/>
            <person name="Piller C.R."/>
            <person name="Privatt S.R."/>
            <person name="Schneider S.L."/>
            <person name="Sharp S."/>
            <person name="Smith T.C."/>
            <person name="Stanton J.D."/>
            <person name="Ullery H.E."/>
            <person name="Wilson R.J."/>
            <person name="Serrano M.G."/>
            <person name="Buck G."/>
            <person name="Lee V."/>
            <person name="Wang Y."/>
            <person name="Carvalho R."/>
            <person name="Voegtly L."/>
            <person name="Shi R."/>
            <person name="Duckworth R."/>
            <person name="Johnson A."/>
            <person name="Loviza R."/>
            <person name="Walstead R."/>
            <person name="Shah Z."/>
            <person name="Kiflezghi M."/>
            <person name="Wade K."/>
            <person name="Ball S.L."/>
            <person name="Bradley K.W."/>
            <person name="Asai D.J."/>
            <person name="Bowman C.A."/>
            <person name="Russell D.A."/>
            <person name="Pope W.H."/>
            <person name="Jacobs-Sera D."/>
            <person name="Hendrix R.W."/>
            <person name="Hatfull G.F."/>
        </authorList>
    </citation>
    <scope>NUCLEOTIDE SEQUENCE [LARGE SCALE GENOMIC DNA]</scope>
    <source>
        <strain evidence="3 4">DSM 27648</strain>
    </source>
</reference>
<evidence type="ECO:0000256" key="2">
    <source>
        <dbReference type="SAM" id="Phobius"/>
    </source>
</evidence>
<dbReference type="InterPro" id="IPR011990">
    <property type="entry name" value="TPR-like_helical_dom_sf"/>
</dbReference>
<dbReference type="OrthoDB" id="5526694at2"/>
<dbReference type="STRING" id="1391654.AKJ09_01484"/>
<dbReference type="RefSeq" id="WP_146646367.1">
    <property type="nucleotide sequence ID" value="NZ_CP012333.1"/>
</dbReference>
<proteinExistence type="predicted"/>
<keyword evidence="4" id="KW-1185">Reference proteome</keyword>
<accession>A0A0K1PMR0</accession>
<organism evidence="3 4">
    <name type="scientific">Labilithrix luteola</name>
    <dbReference type="NCBI Taxonomy" id="1391654"/>
    <lineage>
        <taxon>Bacteria</taxon>
        <taxon>Pseudomonadati</taxon>
        <taxon>Myxococcota</taxon>
        <taxon>Polyangia</taxon>
        <taxon>Polyangiales</taxon>
        <taxon>Labilitrichaceae</taxon>
        <taxon>Labilithrix</taxon>
    </lineage>
</organism>
<dbReference type="AlphaFoldDB" id="A0A0K1PMR0"/>
<dbReference type="EMBL" id="CP012333">
    <property type="protein sequence ID" value="AKU94820.1"/>
    <property type="molecule type" value="Genomic_DNA"/>
</dbReference>
<evidence type="ECO:0008006" key="5">
    <source>
        <dbReference type="Google" id="ProtNLM"/>
    </source>
</evidence>
<dbReference type="Gene3D" id="1.25.40.10">
    <property type="entry name" value="Tetratricopeptide repeat domain"/>
    <property type="match status" value="1"/>
</dbReference>
<dbReference type="KEGG" id="llu:AKJ09_01484"/>
<keyword evidence="2" id="KW-0812">Transmembrane</keyword>
<keyword evidence="2" id="KW-1133">Transmembrane helix</keyword>
<feature type="compositionally biased region" description="Low complexity" evidence="1">
    <location>
        <begin position="97"/>
        <end position="124"/>
    </location>
</feature>
<evidence type="ECO:0000313" key="3">
    <source>
        <dbReference type="EMBL" id="AKU94820.1"/>
    </source>
</evidence>
<keyword evidence="2" id="KW-0472">Membrane</keyword>
<protein>
    <recommendedName>
        <fullName evidence="5">Outer membrane lipoprotein BamD-like domain-containing protein</fullName>
    </recommendedName>
</protein>
<feature type="region of interest" description="Disordered" evidence="1">
    <location>
        <begin position="90"/>
        <end position="124"/>
    </location>
</feature>
<evidence type="ECO:0000313" key="4">
    <source>
        <dbReference type="Proteomes" id="UP000064967"/>
    </source>
</evidence>
<name>A0A0K1PMR0_9BACT</name>
<gene>
    <name evidence="3" type="ORF">AKJ09_01484</name>
</gene>
<feature type="transmembrane region" description="Helical" evidence="2">
    <location>
        <begin position="66"/>
        <end position="87"/>
    </location>
</feature>
<sequence>MSQPSFPPRLIDAADDAAVRDALSAAKSDSMDPSRAMRALSDFQATKAAGSSAGVARQAARWKWALFAKVPASLALLCAIGVGWTAWPKASDRAMGPTEPTATPAATVEKAPETSPAPSEPPFEASIRVEDLPSAPMANEKRNSAAKTDSSFNDELAIMESARAALSKNDTDVCIRALDRYERRFPHGMFAEEAPVMRLEALVARGDRDRARSLGESILAKNPDGPHASRIRSLLASIH</sequence>